<feature type="compositionally biased region" description="Polar residues" evidence="2">
    <location>
        <begin position="559"/>
        <end position="574"/>
    </location>
</feature>
<protein>
    <recommendedName>
        <fullName evidence="3">Ras-associating domain-containing protein</fullName>
    </recommendedName>
</protein>
<accession>A0ABN7NCY2</accession>
<dbReference type="Gene3D" id="3.10.20.90">
    <property type="entry name" value="Phosphatidylinositol 3-kinase Catalytic Subunit, Chain A, domain 1"/>
    <property type="match status" value="1"/>
</dbReference>
<sequence length="600" mass="67492">MELKVWVEGIQRIVCGVTDNTSCQDVVYALAHATGKTGRFTLIERWRNNERLLAPHEHPLKILTKWGEYSNDVQFILQRSAFDGSKQQSPGGSVQRPNRPGDLLQGFTPTKSPPPLLDQSPPQNLSTPDRNKDIRKSLTFSGGSNQGLSEAQRRDNVGMVKGVPQLEVRQEISRGADDERTTSPSQQSREGMISPFSTPGKREAPPYREPPSPTLPLSPPRCLPPYRDPPPPTNSPQRCTPPRIDNVATSPPSSSIKMKPKRSLIKDFHQLPVTALETDTHQEGVLFNSQYRDLVRLVNYQRQKLTSQQAELTKYDAEIVFWEGKTREQQHQMDFLSQEAARIEVTSRQGEEQLRALGNIEEENEIVRQQEKTLKSEITLLRSKLANCETELLQCKNKIRLLLEDIQVEQRMIHRESEDRQSLERSLLGEVERLQGEVDQAKKDTEMAAQCGQSLQREVGVLESAISDKKRQVERLVSDMKEANLQSLATAPAEEIKHLLEGNVLLGLEVGIAYPKIAIQLAHKFHSDFLCNDGHYIWKGQFLLPLEPGCDRGVCPRNPMSSGSQTGPHKQPGSTRKMIGSPRQLENAVPTSKNPHGVWV</sequence>
<dbReference type="InterPro" id="IPR048944">
    <property type="entry name" value="RASSF8_RA"/>
</dbReference>
<feature type="compositionally biased region" description="Basic and acidic residues" evidence="2">
    <location>
        <begin position="168"/>
        <end position="181"/>
    </location>
</feature>
<dbReference type="PANTHER" id="PTHR15286">
    <property type="entry name" value="RAS-ASSOCIATING DOMAIN CONTAINING PROTEIN"/>
    <property type="match status" value="1"/>
</dbReference>
<comment type="caution">
    <text evidence="4">The sequence shown here is derived from an EMBL/GenBank/DDBJ whole genome shotgun (WGS) entry which is preliminary data.</text>
</comment>
<dbReference type="PROSITE" id="PS50200">
    <property type="entry name" value="RA"/>
    <property type="match status" value="1"/>
</dbReference>
<dbReference type="SMART" id="SM00314">
    <property type="entry name" value="RA"/>
    <property type="match status" value="1"/>
</dbReference>
<dbReference type="Pfam" id="PF21712">
    <property type="entry name" value="RASSF8-10_RA"/>
    <property type="match status" value="1"/>
</dbReference>
<feature type="region of interest" description="Disordered" evidence="2">
    <location>
        <begin position="83"/>
        <end position="259"/>
    </location>
</feature>
<dbReference type="InterPro" id="IPR033593">
    <property type="entry name" value="N-RASSF"/>
</dbReference>
<evidence type="ECO:0000313" key="5">
    <source>
        <dbReference type="Proteomes" id="UP001153148"/>
    </source>
</evidence>
<feature type="region of interest" description="Disordered" evidence="2">
    <location>
        <begin position="557"/>
        <end position="600"/>
    </location>
</feature>
<dbReference type="InterPro" id="IPR048945">
    <property type="entry name" value="RASSF8/10_RA"/>
</dbReference>
<feature type="coiled-coil region" evidence="1">
    <location>
        <begin position="357"/>
        <end position="486"/>
    </location>
</feature>
<reference evidence="4" key="1">
    <citation type="submission" date="2021-03" db="EMBL/GenBank/DDBJ databases">
        <authorList>
            <person name="Tran Van P."/>
        </authorList>
    </citation>
    <scope>NUCLEOTIDE SEQUENCE</scope>
</reference>
<evidence type="ECO:0000256" key="1">
    <source>
        <dbReference type="SAM" id="Coils"/>
    </source>
</evidence>
<feature type="compositionally biased region" description="Low complexity" evidence="2">
    <location>
        <begin position="117"/>
        <end position="126"/>
    </location>
</feature>
<dbReference type="CDD" id="cd16134">
    <property type="entry name" value="RA_RASSF8"/>
    <property type="match status" value="1"/>
</dbReference>
<dbReference type="InterPro" id="IPR000159">
    <property type="entry name" value="RA_dom"/>
</dbReference>
<evidence type="ECO:0000259" key="3">
    <source>
        <dbReference type="PROSITE" id="PS50200"/>
    </source>
</evidence>
<feature type="compositionally biased region" description="Pro residues" evidence="2">
    <location>
        <begin position="207"/>
        <end position="234"/>
    </location>
</feature>
<name>A0ABN7NCY2_TIMPD</name>
<dbReference type="Proteomes" id="UP001153148">
    <property type="component" value="Unassembled WGS sequence"/>
</dbReference>
<keyword evidence="1" id="KW-0175">Coiled coil</keyword>
<dbReference type="PANTHER" id="PTHR15286:SF6">
    <property type="entry name" value="GH01133P"/>
    <property type="match status" value="1"/>
</dbReference>
<dbReference type="EMBL" id="CAJPIN010000626">
    <property type="protein sequence ID" value="CAG2053725.1"/>
    <property type="molecule type" value="Genomic_DNA"/>
</dbReference>
<evidence type="ECO:0000313" key="4">
    <source>
        <dbReference type="EMBL" id="CAG2053725.1"/>
    </source>
</evidence>
<gene>
    <name evidence="4" type="ORF">TPAB3V08_LOCUS774</name>
</gene>
<evidence type="ECO:0000256" key="2">
    <source>
        <dbReference type="SAM" id="MobiDB-lite"/>
    </source>
</evidence>
<dbReference type="InterPro" id="IPR029071">
    <property type="entry name" value="Ubiquitin-like_domsf"/>
</dbReference>
<proteinExistence type="predicted"/>
<feature type="compositionally biased region" description="Polar residues" evidence="2">
    <location>
        <begin position="85"/>
        <end position="96"/>
    </location>
</feature>
<dbReference type="SUPFAM" id="SSF54236">
    <property type="entry name" value="Ubiquitin-like"/>
    <property type="match status" value="1"/>
</dbReference>
<keyword evidence="5" id="KW-1185">Reference proteome</keyword>
<organism evidence="4 5">
    <name type="scientific">Timema podura</name>
    <name type="common">Walking stick</name>
    <dbReference type="NCBI Taxonomy" id="61482"/>
    <lineage>
        <taxon>Eukaryota</taxon>
        <taxon>Metazoa</taxon>
        <taxon>Ecdysozoa</taxon>
        <taxon>Arthropoda</taxon>
        <taxon>Hexapoda</taxon>
        <taxon>Insecta</taxon>
        <taxon>Pterygota</taxon>
        <taxon>Neoptera</taxon>
        <taxon>Polyneoptera</taxon>
        <taxon>Phasmatodea</taxon>
        <taxon>Timematodea</taxon>
        <taxon>Timematoidea</taxon>
        <taxon>Timematidae</taxon>
        <taxon>Timema</taxon>
    </lineage>
</organism>
<feature type="compositionally biased region" description="Polar residues" evidence="2">
    <location>
        <begin position="138"/>
        <end position="149"/>
    </location>
</feature>
<feature type="domain" description="Ras-associating" evidence="3">
    <location>
        <begin position="1"/>
        <end position="82"/>
    </location>
</feature>